<sequence length="48" mass="5148">MLQLSDASASPPAAPVRCSAATGLWLKPSVPSYDMKHMCFIPVVMIKT</sequence>
<reference evidence="1" key="1">
    <citation type="submission" date="2014-09" db="EMBL/GenBank/DDBJ databases">
        <authorList>
            <person name="Magalhaes I.L.F."/>
            <person name="Oliveira U."/>
            <person name="Santos F.R."/>
            <person name="Vidigal T.H.D.A."/>
            <person name="Brescovit A.D."/>
            <person name="Santos A.J."/>
        </authorList>
    </citation>
    <scope>NUCLEOTIDE SEQUENCE</scope>
    <source>
        <tissue evidence="1">Shoot tissue taken approximately 20 cm above the soil surface</tissue>
    </source>
</reference>
<organism evidence="1">
    <name type="scientific">Arundo donax</name>
    <name type="common">Giant reed</name>
    <name type="synonym">Donax arundinaceus</name>
    <dbReference type="NCBI Taxonomy" id="35708"/>
    <lineage>
        <taxon>Eukaryota</taxon>
        <taxon>Viridiplantae</taxon>
        <taxon>Streptophyta</taxon>
        <taxon>Embryophyta</taxon>
        <taxon>Tracheophyta</taxon>
        <taxon>Spermatophyta</taxon>
        <taxon>Magnoliopsida</taxon>
        <taxon>Liliopsida</taxon>
        <taxon>Poales</taxon>
        <taxon>Poaceae</taxon>
        <taxon>PACMAD clade</taxon>
        <taxon>Arundinoideae</taxon>
        <taxon>Arundineae</taxon>
        <taxon>Arundo</taxon>
    </lineage>
</organism>
<dbReference type="EMBL" id="GBRH01219929">
    <property type="protein sequence ID" value="JAD77966.1"/>
    <property type="molecule type" value="Transcribed_RNA"/>
</dbReference>
<name>A0A0A9CQV5_ARUDO</name>
<proteinExistence type="predicted"/>
<dbReference type="AlphaFoldDB" id="A0A0A9CQV5"/>
<accession>A0A0A9CQV5</accession>
<evidence type="ECO:0000313" key="1">
    <source>
        <dbReference type="EMBL" id="JAD77966.1"/>
    </source>
</evidence>
<protein>
    <submittedName>
        <fullName evidence="1">Uncharacterized protein</fullName>
    </submittedName>
</protein>
<reference evidence="1" key="2">
    <citation type="journal article" date="2015" name="Data Brief">
        <title>Shoot transcriptome of the giant reed, Arundo donax.</title>
        <authorList>
            <person name="Barrero R.A."/>
            <person name="Guerrero F.D."/>
            <person name="Moolhuijzen P."/>
            <person name="Goolsby J.A."/>
            <person name="Tidwell J."/>
            <person name="Bellgard S.E."/>
            <person name="Bellgard M.I."/>
        </authorList>
    </citation>
    <scope>NUCLEOTIDE SEQUENCE</scope>
    <source>
        <tissue evidence="1">Shoot tissue taken approximately 20 cm above the soil surface</tissue>
    </source>
</reference>